<proteinExistence type="predicted"/>
<sequence>MAKSFDDVDDWSAEEDDLVRRALLSLGEDVEANPLPGSAAITGVGMAASSPESAPSRSPRAGRFVGAGRSPSERRRNPWVVGGLGLAAASVAIAAVGLSGVLRGADRDPGDPASSAAYSSSTSPTSTSSAGPSSSASDPDRPGMLAASDALLPTAPEWQAALGVAGTLGVAPNTGEGDNGPLCLVPLGEGVAKANEKVQALPATEGFAGQRSWSYLSADLAVGAVNAMTETLSACTQPKLTPESTDAFEEHPTIWSFSTGTDDKGWVVLTQVGKRISYLEIWASPNGDPITLPEVARLSFIAGLRLQGADQADRGGSTSDESGVDRVVIGPPEATVADRYFLDPADFSSTGLTSGRATLATGFEFEGSPAIVGTCDPDTDPAGMFGIMRVVESGGNSGTLAWQRVRDAAPDNGGLGDDDADQLATTEAMRIAENLASCATSGTTVTPGPSEMTYVVSDANGSIFVAVTKLATPGYVSTIALTSPDGPTVGADTYWTELDRLAALAAKR</sequence>
<dbReference type="AlphaFoldDB" id="A0A077M7D0"/>
<evidence type="ECO:0000256" key="1">
    <source>
        <dbReference type="SAM" id="MobiDB-lite"/>
    </source>
</evidence>
<feature type="transmembrane region" description="Helical" evidence="2">
    <location>
        <begin position="79"/>
        <end position="102"/>
    </location>
</feature>
<evidence type="ECO:0000313" key="4">
    <source>
        <dbReference type="Proteomes" id="UP000035720"/>
    </source>
</evidence>
<organism evidence="3 4">
    <name type="scientific">Nostocoides jenkinsii Ben 74</name>
    <dbReference type="NCBI Taxonomy" id="1193518"/>
    <lineage>
        <taxon>Bacteria</taxon>
        <taxon>Bacillati</taxon>
        <taxon>Actinomycetota</taxon>
        <taxon>Actinomycetes</taxon>
        <taxon>Micrococcales</taxon>
        <taxon>Intrasporangiaceae</taxon>
        <taxon>Nostocoides</taxon>
    </lineage>
</organism>
<feature type="compositionally biased region" description="Low complexity" evidence="1">
    <location>
        <begin position="111"/>
        <end position="137"/>
    </location>
</feature>
<keyword evidence="4" id="KW-1185">Reference proteome</keyword>
<feature type="region of interest" description="Disordered" evidence="1">
    <location>
        <begin position="107"/>
        <end position="146"/>
    </location>
</feature>
<dbReference type="Proteomes" id="UP000035720">
    <property type="component" value="Unassembled WGS sequence"/>
</dbReference>
<dbReference type="EMBL" id="CAJC01000079">
    <property type="protein sequence ID" value="CCI52444.1"/>
    <property type="molecule type" value="Genomic_DNA"/>
</dbReference>
<keyword evidence="2" id="KW-0812">Transmembrane</keyword>
<keyword evidence="2" id="KW-0472">Membrane</keyword>
<dbReference type="RefSeq" id="WP_048544820.1">
    <property type="nucleotide sequence ID" value="NZ_HF571038.1"/>
</dbReference>
<reference evidence="3 4" key="1">
    <citation type="journal article" date="2013" name="ISME J.">
        <title>A metabolic model for members of the genus Tetrasphaera involved in enhanced biological phosphorus removal.</title>
        <authorList>
            <person name="Kristiansen R."/>
            <person name="Nguyen H.T.T."/>
            <person name="Saunders A.M."/>
            <person name="Nielsen J.L."/>
            <person name="Wimmer R."/>
            <person name="Le V.Q."/>
            <person name="McIlroy S.J."/>
            <person name="Petrovski S."/>
            <person name="Seviour R.J."/>
            <person name="Calteau A."/>
            <person name="Nielsen K.L."/>
            <person name="Nielsen P.H."/>
        </authorList>
    </citation>
    <scope>NUCLEOTIDE SEQUENCE [LARGE SCALE GENOMIC DNA]</scope>
    <source>
        <strain evidence="3 4">Ben 74</strain>
    </source>
</reference>
<dbReference type="STRING" id="1193518.BN13_170045"/>
<feature type="compositionally biased region" description="Low complexity" evidence="1">
    <location>
        <begin position="47"/>
        <end position="63"/>
    </location>
</feature>
<feature type="region of interest" description="Disordered" evidence="1">
    <location>
        <begin position="42"/>
        <end position="78"/>
    </location>
</feature>
<accession>A0A077M7D0</accession>
<comment type="caution">
    <text evidence="3">The sequence shown here is derived from an EMBL/GenBank/DDBJ whole genome shotgun (WGS) entry which is preliminary data.</text>
</comment>
<protein>
    <submittedName>
        <fullName evidence="3">Uncharacterized protein</fullName>
    </submittedName>
</protein>
<gene>
    <name evidence="3" type="ORF">BN13_170045</name>
</gene>
<evidence type="ECO:0000313" key="3">
    <source>
        <dbReference type="EMBL" id="CCI52444.1"/>
    </source>
</evidence>
<keyword evidence="2" id="KW-1133">Transmembrane helix</keyword>
<name>A0A077M7D0_9MICO</name>
<evidence type="ECO:0000256" key="2">
    <source>
        <dbReference type="SAM" id="Phobius"/>
    </source>
</evidence>